<protein>
    <submittedName>
        <fullName evidence="1">Uncharacterized protein</fullName>
    </submittedName>
</protein>
<evidence type="ECO:0000313" key="2">
    <source>
        <dbReference type="Proteomes" id="UP000593561"/>
    </source>
</evidence>
<name>A0A7J8QYP4_GOSDV</name>
<proteinExistence type="predicted"/>
<dbReference type="AlphaFoldDB" id="A0A7J8QYP4"/>
<comment type="caution">
    <text evidence="1">The sequence shown here is derived from an EMBL/GenBank/DDBJ whole genome shotgun (WGS) entry which is preliminary data.</text>
</comment>
<sequence>MVVVEDASHKAASQFKHRSFSYYDQLTSIYAKDRDLATRSWSVRTPISLLKK</sequence>
<gene>
    <name evidence="1" type="ORF">Godav_018882</name>
</gene>
<evidence type="ECO:0000313" key="1">
    <source>
        <dbReference type="EMBL" id="MBA0606423.1"/>
    </source>
</evidence>
<keyword evidence="2" id="KW-1185">Reference proteome</keyword>
<accession>A0A7J8QYP4</accession>
<organism evidence="1 2">
    <name type="scientific">Gossypium davidsonii</name>
    <name type="common">Davidson's cotton</name>
    <name type="synonym">Gossypium klotzschianum subsp. davidsonii</name>
    <dbReference type="NCBI Taxonomy" id="34287"/>
    <lineage>
        <taxon>Eukaryota</taxon>
        <taxon>Viridiplantae</taxon>
        <taxon>Streptophyta</taxon>
        <taxon>Embryophyta</taxon>
        <taxon>Tracheophyta</taxon>
        <taxon>Spermatophyta</taxon>
        <taxon>Magnoliopsida</taxon>
        <taxon>eudicotyledons</taxon>
        <taxon>Gunneridae</taxon>
        <taxon>Pentapetalae</taxon>
        <taxon>rosids</taxon>
        <taxon>malvids</taxon>
        <taxon>Malvales</taxon>
        <taxon>Malvaceae</taxon>
        <taxon>Malvoideae</taxon>
        <taxon>Gossypium</taxon>
    </lineage>
</organism>
<dbReference type="Proteomes" id="UP000593561">
    <property type="component" value="Unassembled WGS sequence"/>
</dbReference>
<reference evidence="1 2" key="1">
    <citation type="journal article" date="2019" name="Genome Biol. Evol.">
        <title>Insights into the evolution of the New World diploid cottons (Gossypium, subgenus Houzingenia) based on genome sequencing.</title>
        <authorList>
            <person name="Grover C.E."/>
            <person name="Arick M.A. 2nd"/>
            <person name="Thrash A."/>
            <person name="Conover J.L."/>
            <person name="Sanders W.S."/>
            <person name="Peterson D.G."/>
            <person name="Frelichowski J.E."/>
            <person name="Scheffler J.A."/>
            <person name="Scheffler B.E."/>
            <person name="Wendel J.F."/>
        </authorList>
    </citation>
    <scope>NUCLEOTIDE SEQUENCE [LARGE SCALE GENOMIC DNA]</scope>
    <source>
        <strain evidence="1">27</strain>
        <tissue evidence="1">Leaf</tissue>
    </source>
</reference>
<dbReference type="EMBL" id="JABFAC010000002">
    <property type="protein sequence ID" value="MBA0606423.1"/>
    <property type="molecule type" value="Genomic_DNA"/>
</dbReference>